<comment type="caution">
    <text evidence="3">The sequence shown here is derived from an EMBL/GenBank/DDBJ whole genome shotgun (WGS) entry which is preliminary data.</text>
</comment>
<dbReference type="GO" id="GO:0004803">
    <property type="term" value="F:transposase activity"/>
    <property type="evidence" value="ECO:0007669"/>
    <property type="project" value="InterPro"/>
</dbReference>
<accession>E6PVX1</accession>
<dbReference type="EMBL" id="CABM01000065">
    <property type="protein sequence ID" value="CBH99078.1"/>
    <property type="molecule type" value="Genomic_DNA"/>
</dbReference>
<dbReference type="Pfam" id="PF02371">
    <property type="entry name" value="Transposase_20"/>
    <property type="match status" value="1"/>
</dbReference>
<protein>
    <submittedName>
        <fullName evidence="3">Transposase of ISCARN18, IS110 family IS1111 group</fullName>
    </submittedName>
</protein>
<proteinExistence type="predicted"/>
<evidence type="ECO:0000259" key="1">
    <source>
        <dbReference type="Pfam" id="PF01548"/>
    </source>
</evidence>
<dbReference type="PANTHER" id="PTHR33055">
    <property type="entry name" value="TRANSPOSASE FOR INSERTION SEQUENCE ELEMENT IS1111A"/>
    <property type="match status" value="1"/>
</dbReference>
<dbReference type="GO" id="GO:0003677">
    <property type="term" value="F:DNA binding"/>
    <property type="evidence" value="ECO:0007669"/>
    <property type="project" value="InterPro"/>
</dbReference>
<evidence type="ECO:0000313" key="3">
    <source>
        <dbReference type="EMBL" id="CBH99078.1"/>
    </source>
</evidence>
<dbReference type="GO" id="GO:0006313">
    <property type="term" value="P:DNA transposition"/>
    <property type="evidence" value="ECO:0007669"/>
    <property type="project" value="InterPro"/>
</dbReference>
<evidence type="ECO:0000259" key="2">
    <source>
        <dbReference type="Pfam" id="PF02371"/>
    </source>
</evidence>
<gene>
    <name evidence="3" type="ORF">CARN2_0252</name>
</gene>
<dbReference type="InterPro" id="IPR047650">
    <property type="entry name" value="Transpos_IS110"/>
</dbReference>
<dbReference type="InterPro" id="IPR002525">
    <property type="entry name" value="Transp_IS110-like_N"/>
</dbReference>
<dbReference type="NCBIfam" id="NF033542">
    <property type="entry name" value="transpos_IS110"/>
    <property type="match status" value="1"/>
</dbReference>
<organism evidence="3">
    <name type="scientific">mine drainage metagenome</name>
    <dbReference type="NCBI Taxonomy" id="410659"/>
    <lineage>
        <taxon>unclassified sequences</taxon>
        <taxon>metagenomes</taxon>
        <taxon>ecological metagenomes</taxon>
    </lineage>
</organism>
<feature type="domain" description="Transposase IS116/IS110/IS902 C-terminal" evidence="2">
    <location>
        <begin position="228"/>
        <end position="305"/>
    </location>
</feature>
<reference evidence="3" key="1">
    <citation type="submission" date="2009-10" db="EMBL/GenBank/DDBJ databases">
        <title>Diversity of trophic interactions inside an arsenic-rich microbial ecosystem.</title>
        <authorList>
            <person name="Bertin P.N."/>
            <person name="Heinrich-Salmeron A."/>
            <person name="Pelletier E."/>
            <person name="Goulhen-Chollet F."/>
            <person name="Arsene-Ploetze F."/>
            <person name="Gallien S."/>
            <person name="Calteau A."/>
            <person name="Vallenet D."/>
            <person name="Casiot C."/>
            <person name="Chane-Woon-Ming B."/>
            <person name="Giloteaux L."/>
            <person name="Barakat M."/>
            <person name="Bonnefoy V."/>
            <person name="Bruneel O."/>
            <person name="Chandler M."/>
            <person name="Cleiss J."/>
            <person name="Duran R."/>
            <person name="Elbaz-Poulichet F."/>
            <person name="Fonknechten N."/>
            <person name="Lauga B."/>
            <person name="Mornico D."/>
            <person name="Ortet P."/>
            <person name="Schaeffer C."/>
            <person name="Siguier P."/>
            <person name="Alexander Thil Smith A."/>
            <person name="Van Dorsselaer A."/>
            <person name="Weissenbach J."/>
            <person name="Medigue C."/>
            <person name="Le Paslier D."/>
        </authorList>
    </citation>
    <scope>NUCLEOTIDE SEQUENCE</scope>
</reference>
<feature type="domain" description="Transposase IS110-like N-terminal" evidence="1">
    <location>
        <begin position="22"/>
        <end position="161"/>
    </location>
</feature>
<dbReference type="Pfam" id="PF01548">
    <property type="entry name" value="DEDD_Tnp_IS110"/>
    <property type="match status" value="1"/>
</dbReference>
<sequence>MNRKTGMSAGQIIGTIDGLQVVGLDIAKQVFQMHTVDIATGEIVNVQIKRGKVLEHFANRAPCVIGMEACGGAHHWARELRGLGHEVRLLHAQAVRPFVSGNKTDAADARAIWLAVQQPGTKFVGVKSLAQQATLTLHRQRELLMKMRTMQTHALRGLLYEFGAVFAKGTRVMLGEVEAALQSLCNKLPQMVAESLREQVQRIKALGEDIAAIEKRLALQLRQDEAMRRIAEIPGVGVLTATAAIATMGDAHAFGSAREFCAWLGLVPRQWGTGGKVRLQGISKRGDAYVRTLLIHGARSVLMHAKEPGPWLEQIRARRPANVVIVAQAAKMARTIWAVSRLGNSHTRRAIAACGRKRPERKGSH</sequence>
<dbReference type="InterPro" id="IPR003346">
    <property type="entry name" value="Transposase_20"/>
</dbReference>
<name>E6PVX1_9ZZZZ</name>
<dbReference type="AlphaFoldDB" id="E6PVX1"/>
<dbReference type="PANTHER" id="PTHR33055:SF3">
    <property type="entry name" value="PUTATIVE TRANSPOSASE FOR IS117-RELATED"/>
    <property type="match status" value="1"/>
</dbReference>